<evidence type="ECO:0000313" key="2">
    <source>
        <dbReference type="EMBL" id="APT87115.1"/>
    </source>
</evidence>
<accession>A0A1L7CMT6</accession>
<organism evidence="2 4">
    <name type="scientific">Corynebacterium flavescens</name>
    <dbReference type="NCBI Taxonomy" id="28028"/>
    <lineage>
        <taxon>Bacteria</taxon>
        <taxon>Bacillati</taxon>
        <taxon>Actinomycetota</taxon>
        <taxon>Actinomycetes</taxon>
        <taxon>Mycobacteriales</taxon>
        <taxon>Corynebacteriaceae</taxon>
        <taxon>Corynebacterium</taxon>
    </lineage>
</organism>
<feature type="transmembrane region" description="Helical" evidence="1">
    <location>
        <begin position="68"/>
        <end position="91"/>
    </location>
</feature>
<name>A0A1L7CMT6_CORFL</name>
<dbReference type="GeneID" id="82880631"/>
<proteinExistence type="predicted"/>
<dbReference type="OrthoDB" id="4427000at2"/>
<reference evidence="3 5" key="2">
    <citation type="submission" date="2019-06" db="EMBL/GenBank/DDBJ databases">
        <title>Whole genome shotgun sequence of Corynebacterium flavescens NBRC 14136.</title>
        <authorList>
            <person name="Hosoyama A."/>
            <person name="Uohara A."/>
            <person name="Ohji S."/>
            <person name="Ichikawa N."/>
        </authorList>
    </citation>
    <scope>NUCLEOTIDE SEQUENCE [LARGE SCALE GENOMIC DNA]</scope>
    <source>
        <strain evidence="3 5">NBRC 14136</strain>
    </source>
</reference>
<keyword evidence="1" id="KW-0812">Transmembrane</keyword>
<keyword evidence="1" id="KW-0472">Membrane</keyword>
<feature type="transmembrane region" description="Helical" evidence="1">
    <location>
        <begin position="43"/>
        <end position="62"/>
    </location>
</feature>
<sequence>MFDPGSLSPFGWVVTVCIAVMAGSIMAGIILALRSRDELTRTVLSDLVFYGMLCVYFSWSLLNDAALVYDIAVLGAIAGGVLPTLSMARVISKGRR</sequence>
<dbReference type="Proteomes" id="UP000315353">
    <property type="component" value="Unassembled WGS sequence"/>
</dbReference>
<dbReference type="EMBL" id="CP009246">
    <property type="protein sequence ID" value="APT87115.1"/>
    <property type="molecule type" value="Genomic_DNA"/>
</dbReference>
<dbReference type="EMBL" id="BJNB01000009">
    <property type="protein sequence ID" value="GEB97340.1"/>
    <property type="molecule type" value="Genomic_DNA"/>
</dbReference>
<keyword evidence="1" id="KW-1133">Transmembrane helix</keyword>
<evidence type="ECO:0000313" key="3">
    <source>
        <dbReference type="EMBL" id="GEB97340.1"/>
    </source>
</evidence>
<dbReference type="AlphaFoldDB" id="A0A1L7CMT6"/>
<keyword evidence="4" id="KW-1185">Reference proteome</keyword>
<evidence type="ECO:0000313" key="4">
    <source>
        <dbReference type="Proteomes" id="UP000185479"/>
    </source>
</evidence>
<dbReference type="STRING" id="28028.CFLV_07865"/>
<dbReference type="KEGG" id="cfc:CFLV_07865"/>
<dbReference type="RefSeq" id="WP_075730051.1">
    <property type="nucleotide sequence ID" value="NZ_BJNB01000009.1"/>
</dbReference>
<protein>
    <submittedName>
        <fullName evidence="2">Cation:proton antiporter</fullName>
    </submittedName>
</protein>
<dbReference type="Proteomes" id="UP000185479">
    <property type="component" value="Chromosome"/>
</dbReference>
<evidence type="ECO:0000256" key="1">
    <source>
        <dbReference type="SAM" id="Phobius"/>
    </source>
</evidence>
<feature type="transmembrane region" description="Helical" evidence="1">
    <location>
        <begin position="12"/>
        <end position="31"/>
    </location>
</feature>
<gene>
    <name evidence="3" type="ORF">CFL01nite_08350</name>
    <name evidence="2" type="ORF">CFLV_07865</name>
</gene>
<evidence type="ECO:0000313" key="5">
    <source>
        <dbReference type="Proteomes" id="UP000315353"/>
    </source>
</evidence>
<reference evidence="2 4" key="1">
    <citation type="submission" date="2014-08" db="EMBL/GenBank/DDBJ databases">
        <title>Complete genome sequence of Corynebacterium flavescens OJ8(T)(=DSM 20296(T)), isolated from cheese.</title>
        <authorList>
            <person name="Ruckert C."/>
            <person name="Albersmeier A."/>
            <person name="Winkler A."/>
            <person name="Kalinowski J."/>
        </authorList>
    </citation>
    <scope>NUCLEOTIDE SEQUENCE [LARGE SCALE GENOMIC DNA]</scope>
    <source>
        <strain evidence="2 4">OJ8</strain>
    </source>
</reference>